<dbReference type="Pfam" id="PF00496">
    <property type="entry name" value="SBP_bac_5"/>
    <property type="match status" value="1"/>
</dbReference>
<dbReference type="RefSeq" id="WP_204698074.1">
    <property type="nucleotide sequence ID" value="NZ_JAFBEC010000007.1"/>
</dbReference>
<proteinExistence type="predicted"/>
<evidence type="ECO:0000256" key="2">
    <source>
        <dbReference type="SAM" id="SignalP"/>
    </source>
</evidence>
<dbReference type="Proteomes" id="UP000741863">
    <property type="component" value="Unassembled WGS sequence"/>
</dbReference>
<name>A0ABS2PDM9_9BACL</name>
<gene>
    <name evidence="4" type="ORF">JOD17_002528</name>
</gene>
<feature type="domain" description="Solute-binding protein family 5" evidence="3">
    <location>
        <begin position="77"/>
        <end position="434"/>
    </location>
</feature>
<reference evidence="4 5" key="1">
    <citation type="submission" date="2021-01" db="EMBL/GenBank/DDBJ databases">
        <title>Genomic Encyclopedia of Type Strains, Phase IV (KMG-IV): sequencing the most valuable type-strain genomes for metagenomic binning, comparative biology and taxonomic classification.</title>
        <authorList>
            <person name="Goeker M."/>
        </authorList>
    </citation>
    <scope>NUCLEOTIDE SEQUENCE [LARGE SCALE GENOMIC DNA]</scope>
    <source>
        <strain evidence="4 5">DSM 25540</strain>
    </source>
</reference>
<dbReference type="CDD" id="cd08502">
    <property type="entry name" value="PBP2_NikA_DppA_OppA_like_16"/>
    <property type="match status" value="1"/>
</dbReference>
<evidence type="ECO:0000256" key="1">
    <source>
        <dbReference type="ARBA" id="ARBA00022729"/>
    </source>
</evidence>
<dbReference type="Gene3D" id="3.40.190.10">
    <property type="entry name" value="Periplasmic binding protein-like II"/>
    <property type="match status" value="1"/>
</dbReference>
<dbReference type="SUPFAM" id="SSF53850">
    <property type="entry name" value="Periplasmic binding protein-like II"/>
    <property type="match status" value="1"/>
</dbReference>
<comment type="caution">
    <text evidence="4">The sequence shown here is derived from an EMBL/GenBank/DDBJ whole genome shotgun (WGS) entry which is preliminary data.</text>
</comment>
<feature type="signal peptide" evidence="2">
    <location>
        <begin position="1"/>
        <end position="25"/>
    </location>
</feature>
<evidence type="ECO:0000313" key="5">
    <source>
        <dbReference type="Proteomes" id="UP000741863"/>
    </source>
</evidence>
<dbReference type="InterPro" id="IPR039424">
    <property type="entry name" value="SBP_5"/>
</dbReference>
<dbReference type="PANTHER" id="PTHR30290">
    <property type="entry name" value="PERIPLASMIC BINDING COMPONENT OF ABC TRANSPORTER"/>
    <property type="match status" value="1"/>
</dbReference>
<dbReference type="PANTHER" id="PTHR30290:SF38">
    <property type="entry name" value="D,D-DIPEPTIDE-BINDING PERIPLASMIC PROTEIN DDPA-RELATED"/>
    <property type="match status" value="1"/>
</dbReference>
<dbReference type="Gene3D" id="3.10.105.10">
    <property type="entry name" value="Dipeptide-binding Protein, Domain 3"/>
    <property type="match status" value="1"/>
</dbReference>
<dbReference type="EMBL" id="JAFBEC010000007">
    <property type="protein sequence ID" value="MBM7633434.1"/>
    <property type="molecule type" value="Genomic_DNA"/>
</dbReference>
<dbReference type="InterPro" id="IPR030678">
    <property type="entry name" value="Peptide/Ni-bd"/>
</dbReference>
<organism evidence="4 5">
    <name type="scientific">Geomicrobium sediminis</name>
    <dbReference type="NCBI Taxonomy" id="1347788"/>
    <lineage>
        <taxon>Bacteria</taxon>
        <taxon>Bacillati</taxon>
        <taxon>Bacillota</taxon>
        <taxon>Bacilli</taxon>
        <taxon>Bacillales</taxon>
        <taxon>Geomicrobium</taxon>
    </lineage>
</organism>
<sequence length="520" mass="57818">MGKRHIYLGLLATLMLAACGNNDEATTTESEQEGGTINIAYGANPQTLDPHLTTNQATRDVSRQIYEQLLVLNEDYEVVPSLAEDYEVSDDGLTYTFQLREGVLFHNGEEMVASDVVASMQKWLDHSTQGQANLQNASFEEVDPYTVTLTIDEPSILVPNILADTAPFPGIMPKEVADAAGADGVDEHIGTGPFQLEEWRMDQHTHLTKFDDYQSRDEEPSGLAGRKEALVDDVYFHYITDESTRVSGMITGEYDIGFSIPADSIDQIDAADGVQSFFSDGGIYSFVFNNKAGIFTDLDLRQAFNMAIDYEDLLIASYGDNRFYELDSALALPSQSDWYSEEGSDIYDTFDVEAAKALVEQSSYDGEEVVILTTRDYPEQYNMAVVAQQALQDIGFNVSLDVYDWPTVQELRTDENNFDVFAVSFAVRPTFHQYPFLASTSDYPGWTNNETIDENLAFITEADSLQSATPYIDDLQQEVWDDLPVAKIGNIQALLAISDDVSGYSDLIGPILWNVSIDED</sequence>
<protein>
    <submittedName>
        <fullName evidence="4">Peptide/nickel transport system substrate-binding protein</fullName>
    </submittedName>
</protein>
<feature type="chain" id="PRO_5047250754" evidence="2">
    <location>
        <begin position="26"/>
        <end position="520"/>
    </location>
</feature>
<evidence type="ECO:0000313" key="4">
    <source>
        <dbReference type="EMBL" id="MBM7633434.1"/>
    </source>
</evidence>
<accession>A0ABS2PDM9</accession>
<dbReference type="InterPro" id="IPR000914">
    <property type="entry name" value="SBP_5_dom"/>
</dbReference>
<evidence type="ECO:0000259" key="3">
    <source>
        <dbReference type="Pfam" id="PF00496"/>
    </source>
</evidence>
<dbReference type="PIRSF" id="PIRSF002741">
    <property type="entry name" value="MppA"/>
    <property type="match status" value="1"/>
</dbReference>
<dbReference type="PROSITE" id="PS51257">
    <property type="entry name" value="PROKAR_LIPOPROTEIN"/>
    <property type="match status" value="1"/>
</dbReference>
<keyword evidence="5" id="KW-1185">Reference proteome</keyword>
<keyword evidence="1 2" id="KW-0732">Signal</keyword>